<evidence type="ECO:0000256" key="1">
    <source>
        <dbReference type="ARBA" id="ARBA00001924"/>
    </source>
</evidence>
<dbReference type="InterPro" id="IPR014756">
    <property type="entry name" value="Ig_E-set"/>
</dbReference>
<dbReference type="InterPro" id="IPR008335">
    <property type="entry name" value="Mopterin_OxRdtase_euk"/>
</dbReference>
<comment type="caution">
    <text evidence="8">The sequence shown here is derived from an EMBL/GenBank/DDBJ whole genome shotgun (WGS) entry which is preliminary data.</text>
</comment>
<dbReference type="InterPro" id="IPR036374">
    <property type="entry name" value="OxRdtase_Mopterin-bd_sf"/>
</dbReference>
<evidence type="ECO:0000313" key="9">
    <source>
        <dbReference type="Proteomes" id="UP001309876"/>
    </source>
</evidence>
<evidence type="ECO:0008006" key="10">
    <source>
        <dbReference type="Google" id="ProtNLM"/>
    </source>
</evidence>
<sequence>MPQAGETQGNERDALIRIEPKGFFYRPPKLPNQLTSSITDEDDLFITSHMGIAIVDRSSWRLVVDGLVEQPFTICWDELLQLPKSTVTAFHECYGSPIKPPDTNLWRIGNVAWTGVSLDTLLGMAKPKPEAQYVWSDGLEHGSFFEAKDVDRYQKDMPLTKALRGGCLVAYEFNGMPLSAKRGGPVRLIVPGYYGTNSVKWLTRLSLQETRSKGPFTTIYYNEVDPTDPREIRKRPCWDVEPNSFLLTTPSSEGEIQGPQVVIAGRAWGASAIEKVTISVREGGEWLEKASIRPPERKQYEWQDFETALYLPTGEHEIMARATDKANNTQPTSGRRNHAHSINIVVRE</sequence>
<reference evidence="8 9" key="1">
    <citation type="submission" date="2023-08" db="EMBL/GenBank/DDBJ databases">
        <title>Black Yeasts Isolated from many extreme environments.</title>
        <authorList>
            <person name="Coleine C."/>
            <person name="Stajich J.E."/>
            <person name="Selbmann L."/>
        </authorList>
    </citation>
    <scope>NUCLEOTIDE SEQUENCE [LARGE SCALE GENOMIC DNA]</scope>
    <source>
        <strain evidence="8 9">CCFEE 5910</strain>
    </source>
</reference>
<dbReference type="Gene3D" id="3.90.420.10">
    <property type="entry name" value="Oxidoreductase, molybdopterin-binding domain"/>
    <property type="match status" value="1"/>
</dbReference>
<dbReference type="PRINTS" id="PR00407">
    <property type="entry name" value="EUMOPTERIN"/>
</dbReference>
<dbReference type="SUPFAM" id="SSF81296">
    <property type="entry name" value="E set domains"/>
    <property type="match status" value="1"/>
</dbReference>
<dbReference type="Pfam" id="PF03404">
    <property type="entry name" value="Mo-co_dimer"/>
    <property type="match status" value="1"/>
</dbReference>
<keyword evidence="9" id="KW-1185">Reference proteome</keyword>
<dbReference type="InterPro" id="IPR005066">
    <property type="entry name" value="MoCF_OxRdtse_dimer"/>
</dbReference>
<dbReference type="Gene3D" id="2.60.40.650">
    <property type="match status" value="1"/>
</dbReference>
<organism evidence="8 9">
    <name type="scientific">Lithohypha guttulata</name>
    <dbReference type="NCBI Taxonomy" id="1690604"/>
    <lineage>
        <taxon>Eukaryota</taxon>
        <taxon>Fungi</taxon>
        <taxon>Dikarya</taxon>
        <taxon>Ascomycota</taxon>
        <taxon>Pezizomycotina</taxon>
        <taxon>Eurotiomycetes</taxon>
        <taxon>Chaetothyriomycetidae</taxon>
        <taxon>Chaetothyriales</taxon>
        <taxon>Trichomeriaceae</taxon>
        <taxon>Lithohypha</taxon>
    </lineage>
</organism>
<keyword evidence="2" id="KW-0500">Molybdenum</keyword>
<dbReference type="InterPro" id="IPR000572">
    <property type="entry name" value="OxRdtase_Mopterin-bd_dom"/>
</dbReference>
<dbReference type="GO" id="GO:0008482">
    <property type="term" value="F:sulfite oxidase activity"/>
    <property type="evidence" value="ECO:0007669"/>
    <property type="project" value="TreeGrafter"/>
</dbReference>
<evidence type="ECO:0000256" key="3">
    <source>
        <dbReference type="ARBA" id="ARBA00022723"/>
    </source>
</evidence>
<dbReference type="SUPFAM" id="SSF56524">
    <property type="entry name" value="Oxidoreductase molybdopterin-binding domain"/>
    <property type="match status" value="1"/>
</dbReference>
<dbReference type="GO" id="GO:0020037">
    <property type="term" value="F:heme binding"/>
    <property type="evidence" value="ECO:0007669"/>
    <property type="project" value="TreeGrafter"/>
</dbReference>
<dbReference type="EMBL" id="JAVRRJ010000001">
    <property type="protein sequence ID" value="KAK5091082.1"/>
    <property type="molecule type" value="Genomic_DNA"/>
</dbReference>
<evidence type="ECO:0000313" key="8">
    <source>
        <dbReference type="EMBL" id="KAK5091082.1"/>
    </source>
</evidence>
<dbReference type="Proteomes" id="UP001309876">
    <property type="component" value="Unassembled WGS sequence"/>
</dbReference>
<evidence type="ECO:0000256" key="5">
    <source>
        <dbReference type="SAM" id="MobiDB-lite"/>
    </source>
</evidence>
<keyword evidence="3" id="KW-0479">Metal-binding</keyword>
<evidence type="ECO:0000259" key="7">
    <source>
        <dbReference type="Pfam" id="PF03404"/>
    </source>
</evidence>
<dbReference type="GO" id="GO:0030151">
    <property type="term" value="F:molybdenum ion binding"/>
    <property type="evidence" value="ECO:0007669"/>
    <property type="project" value="InterPro"/>
</dbReference>
<dbReference type="GO" id="GO:0043546">
    <property type="term" value="F:molybdopterin cofactor binding"/>
    <property type="evidence" value="ECO:0007669"/>
    <property type="project" value="TreeGrafter"/>
</dbReference>
<gene>
    <name evidence="8" type="ORF">LTR05_001262</name>
</gene>
<feature type="domain" description="Moybdenum cofactor oxidoreductase dimerisation" evidence="7">
    <location>
        <begin position="250"/>
        <end position="337"/>
    </location>
</feature>
<feature type="region of interest" description="Disordered" evidence="5">
    <location>
        <begin position="326"/>
        <end position="348"/>
    </location>
</feature>
<evidence type="ECO:0000256" key="4">
    <source>
        <dbReference type="ARBA" id="ARBA00023002"/>
    </source>
</evidence>
<keyword evidence="4" id="KW-0560">Oxidoreductase</keyword>
<dbReference type="PANTHER" id="PTHR19372:SF7">
    <property type="entry name" value="SULFITE OXIDASE, MITOCHONDRIAL"/>
    <property type="match status" value="1"/>
</dbReference>
<dbReference type="Pfam" id="PF00174">
    <property type="entry name" value="Oxidored_molyb"/>
    <property type="match status" value="1"/>
</dbReference>
<proteinExistence type="predicted"/>
<dbReference type="GO" id="GO:0006790">
    <property type="term" value="P:sulfur compound metabolic process"/>
    <property type="evidence" value="ECO:0007669"/>
    <property type="project" value="TreeGrafter"/>
</dbReference>
<name>A0AAN7YEY0_9EURO</name>
<evidence type="ECO:0000259" key="6">
    <source>
        <dbReference type="Pfam" id="PF00174"/>
    </source>
</evidence>
<dbReference type="AlphaFoldDB" id="A0AAN7YEY0"/>
<dbReference type="PANTHER" id="PTHR19372">
    <property type="entry name" value="SULFITE REDUCTASE"/>
    <property type="match status" value="1"/>
</dbReference>
<dbReference type="GO" id="GO:0005739">
    <property type="term" value="C:mitochondrion"/>
    <property type="evidence" value="ECO:0007669"/>
    <property type="project" value="TreeGrafter"/>
</dbReference>
<feature type="domain" description="Oxidoreductase molybdopterin-binding" evidence="6">
    <location>
        <begin position="49"/>
        <end position="215"/>
    </location>
</feature>
<accession>A0AAN7YEY0</accession>
<comment type="cofactor">
    <cofactor evidence="1">
        <name>Mo-molybdopterin</name>
        <dbReference type="ChEBI" id="CHEBI:71302"/>
    </cofactor>
</comment>
<evidence type="ECO:0000256" key="2">
    <source>
        <dbReference type="ARBA" id="ARBA00022505"/>
    </source>
</evidence>
<protein>
    <recommendedName>
        <fullName evidence="10">Sulfite oxidase</fullName>
    </recommendedName>
</protein>